<dbReference type="SUPFAM" id="SSF50494">
    <property type="entry name" value="Trypsin-like serine proteases"/>
    <property type="match status" value="1"/>
</dbReference>
<organism evidence="6 7">
    <name type="scientific">Actinoplanes missouriensis (strain ATCC 14538 / DSM 43046 / CBS 188.64 / JCM 3121 / NBRC 102363 / NCIMB 12654 / NRRL B-3342 / UNCC 431)</name>
    <dbReference type="NCBI Taxonomy" id="512565"/>
    <lineage>
        <taxon>Bacteria</taxon>
        <taxon>Bacillati</taxon>
        <taxon>Actinomycetota</taxon>
        <taxon>Actinomycetes</taxon>
        <taxon>Micromonosporales</taxon>
        <taxon>Micromonosporaceae</taxon>
        <taxon>Actinoplanes</taxon>
    </lineage>
</organism>
<accession>I0H5X2</accession>
<dbReference type="KEGG" id="ams:AMIS_31890"/>
<dbReference type="PANTHER" id="PTHR24276:SF98">
    <property type="entry name" value="FI18310P1-RELATED"/>
    <property type="match status" value="1"/>
</dbReference>
<dbReference type="GO" id="GO:0004252">
    <property type="term" value="F:serine-type endopeptidase activity"/>
    <property type="evidence" value="ECO:0007669"/>
    <property type="project" value="InterPro"/>
</dbReference>
<comment type="similarity">
    <text evidence="1">Belongs to the peptidase S1 family.</text>
</comment>
<keyword evidence="3" id="KW-1133">Transmembrane helix</keyword>
<keyword evidence="6" id="KW-0645">Protease</keyword>
<dbReference type="HOGENOM" id="CLU_070987_0_0_11"/>
<evidence type="ECO:0000256" key="4">
    <source>
        <dbReference type="SAM" id="SignalP"/>
    </source>
</evidence>
<feature type="transmembrane region" description="Helical" evidence="3">
    <location>
        <begin position="265"/>
        <end position="285"/>
    </location>
</feature>
<evidence type="ECO:0000259" key="5">
    <source>
        <dbReference type="PROSITE" id="PS50240"/>
    </source>
</evidence>
<dbReference type="GO" id="GO:0006508">
    <property type="term" value="P:proteolysis"/>
    <property type="evidence" value="ECO:0007669"/>
    <property type="project" value="UniProtKB-KW"/>
</dbReference>
<dbReference type="InterPro" id="IPR001314">
    <property type="entry name" value="Peptidase_S1A"/>
</dbReference>
<dbReference type="STRING" id="512565.AMIS_31890"/>
<dbReference type="Pfam" id="PF00089">
    <property type="entry name" value="Trypsin"/>
    <property type="match status" value="1"/>
</dbReference>
<evidence type="ECO:0000313" key="7">
    <source>
        <dbReference type="Proteomes" id="UP000007882"/>
    </source>
</evidence>
<dbReference type="PANTHER" id="PTHR24276">
    <property type="entry name" value="POLYSERASE-RELATED"/>
    <property type="match status" value="1"/>
</dbReference>
<dbReference type="eggNOG" id="COG5640">
    <property type="taxonomic scope" value="Bacteria"/>
</dbReference>
<name>I0H5X2_ACTM4</name>
<proteinExistence type="inferred from homology"/>
<evidence type="ECO:0000256" key="3">
    <source>
        <dbReference type="SAM" id="Phobius"/>
    </source>
</evidence>
<keyword evidence="6" id="KW-0378">Hydrolase</keyword>
<sequence>MGGMLVSLRNLLVVLAASAAAVPWHPGPAAAIAYGDDAPDRAYRFAVMLTMTGLPAEGGGTRDSWCSGALIAPRWVITAGHCFRDAGGRRIGRTVAERTTAIVGRAEPGGPGGHEVEVVDAVQAEGADVALAELAEAITDVPPIPLADRAPRPGEVLRLAGFGLTGDGDGTRPPKVLQTGTFTVDAVGDTLIEASGRSPRADTSPCPHDSGGPYFRQEPGGRVTLVAVVSSGPSCPHTGPDFSARVDSLAGWVNESVAAKDTGPGSTVVLGGVGLAAVLVGALAVRRRSPRG</sequence>
<dbReference type="PRINTS" id="PR00722">
    <property type="entry name" value="CHYMOTRYPSIN"/>
</dbReference>
<keyword evidence="2" id="KW-1015">Disulfide bond</keyword>
<dbReference type="SMART" id="SM00020">
    <property type="entry name" value="Tryp_SPc"/>
    <property type="match status" value="1"/>
</dbReference>
<gene>
    <name evidence="6" type="ordered locus">AMIS_31890</name>
</gene>
<feature type="domain" description="Peptidase S1" evidence="5">
    <location>
        <begin position="1"/>
        <end position="258"/>
    </location>
</feature>
<dbReference type="InterPro" id="IPR001254">
    <property type="entry name" value="Trypsin_dom"/>
</dbReference>
<keyword evidence="4" id="KW-0732">Signal</keyword>
<evidence type="ECO:0000256" key="2">
    <source>
        <dbReference type="ARBA" id="ARBA00023157"/>
    </source>
</evidence>
<keyword evidence="7" id="KW-1185">Reference proteome</keyword>
<dbReference type="PROSITE" id="PS00134">
    <property type="entry name" value="TRYPSIN_HIS"/>
    <property type="match status" value="1"/>
</dbReference>
<dbReference type="InterPro" id="IPR018114">
    <property type="entry name" value="TRYPSIN_HIS"/>
</dbReference>
<dbReference type="AlphaFoldDB" id="I0H5X2"/>
<reference evidence="6 7" key="1">
    <citation type="submission" date="2012-02" db="EMBL/GenBank/DDBJ databases">
        <title>Complete genome sequence of Actinoplanes missouriensis 431 (= NBRC 102363).</title>
        <authorList>
            <person name="Ohnishi Y."/>
            <person name="Ishikawa J."/>
            <person name="Sekine M."/>
            <person name="Hosoyama A."/>
            <person name="Harada T."/>
            <person name="Narita H."/>
            <person name="Hata T."/>
            <person name="Konno Y."/>
            <person name="Tutikane K."/>
            <person name="Fujita N."/>
            <person name="Horinouchi S."/>
            <person name="Hayakawa M."/>
        </authorList>
    </citation>
    <scope>NUCLEOTIDE SEQUENCE [LARGE SCALE GENOMIC DNA]</scope>
    <source>
        <strain evidence="7">ATCC 14538 / DSM 43046 / CBS 188.64 / JCM 3121 / NBRC 102363 / NCIMB 12654 / NRRL B-3342 / UNCC 431</strain>
    </source>
</reference>
<protein>
    <submittedName>
        <fullName evidence="6">Putative trypsin-like serine protease</fullName>
    </submittedName>
</protein>
<keyword evidence="3" id="KW-0812">Transmembrane</keyword>
<dbReference type="InterPro" id="IPR009003">
    <property type="entry name" value="Peptidase_S1_PA"/>
</dbReference>
<feature type="chain" id="PRO_5038412375" evidence="4">
    <location>
        <begin position="20"/>
        <end position="292"/>
    </location>
</feature>
<keyword evidence="3" id="KW-0472">Membrane</keyword>
<dbReference type="InterPro" id="IPR050430">
    <property type="entry name" value="Peptidase_S1"/>
</dbReference>
<dbReference type="Gene3D" id="2.40.10.10">
    <property type="entry name" value="Trypsin-like serine proteases"/>
    <property type="match status" value="1"/>
</dbReference>
<dbReference type="Proteomes" id="UP000007882">
    <property type="component" value="Chromosome"/>
</dbReference>
<dbReference type="InterPro" id="IPR043504">
    <property type="entry name" value="Peptidase_S1_PA_chymotrypsin"/>
</dbReference>
<feature type="signal peptide" evidence="4">
    <location>
        <begin position="1"/>
        <end position="19"/>
    </location>
</feature>
<evidence type="ECO:0000256" key="1">
    <source>
        <dbReference type="ARBA" id="ARBA00007664"/>
    </source>
</evidence>
<dbReference type="PATRIC" id="fig|512565.3.peg.3183"/>
<evidence type="ECO:0000313" key="6">
    <source>
        <dbReference type="EMBL" id="BAL88409.1"/>
    </source>
</evidence>
<dbReference type="PROSITE" id="PS50240">
    <property type="entry name" value="TRYPSIN_DOM"/>
    <property type="match status" value="1"/>
</dbReference>
<dbReference type="EMBL" id="AP012319">
    <property type="protein sequence ID" value="BAL88409.1"/>
    <property type="molecule type" value="Genomic_DNA"/>
</dbReference>